<dbReference type="GO" id="GO:0005829">
    <property type="term" value="C:cytosol"/>
    <property type="evidence" value="ECO:0007669"/>
    <property type="project" value="TreeGrafter"/>
</dbReference>
<comment type="similarity">
    <text evidence="1">Belongs to the RutC family.</text>
</comment>
<dbReference type="FunFam" id="3.30.1330.40:FF:000001">
    <property type="entry name" value="L-PSP family endoribonuclease"/>
    <property type="match status" value="1"/>
</dbReference>
<dbReference type="InterPro" id="IPR006056">
    <property type="entry name" value="RidA"/>
</dbReference>
<protein>
    <submittedName>
        <fullName evidence="3">RidA family protein</fullName>
    </submittedName>
</protein>
<dbReference type="InterPro" id="IPR006175">
    <property type="entry name" value="YjgF/YER057c/UK114"/>
</dbReference>
<accession>A0A3A1NL02</accession>
<dbReference type="EMBL" id="VNWK01000009">
    <property type="protein sequence ID" value="TXJ99745.1"/>
    <property type="molecule type" value="Genomic_DNA"/>
</dbReference>
<dbReference type="GO" id="GO:0019239">
    <property type="term" value="F:deaminase activity"/>
    <property type="evidence" value="ECO:0007669"/>
    <property type="project" value="TreeGrafter"/>
</dbReference>
<dbReference type="EMBL" id="QXFI01000009">
    <property type="protein sequence ID" value="RIV46859.1"/>
    <property type="molecule type" value="Genomic_DNA"/>
</dbReference>
<sequence>MKPFHYALLWLLMSGVMATTYAQENTEIIFHKSHEPKKQKAPYSDAVQVGNIYYLSGQLGIDPATMTMVDGGIGPETEQTIKNISAVLAHHGMTLDNVVKCTVILSDIDDFSAFNEIYAKHFTKKPARTSFANSGIPANGKVEIDVIAVK</sequence>
<name>A0A3A1NL02_9FLAO</name>
<evidence type="ECO:0000313" key="5">
    <source>
        <dbReference type="Proteomes" id="UP000266691"/>
    </source>
</evidence>
<comment type="caution">
    <text evidence="3">The sequence shown here is derived from an EMBL/GenBank/DDBJ whole genome shotgun (WGS) entry which is preliminary data.</text>
</comment>
<dbReference type="CDD" id="cd00448">
    <property type="entry name" value="YjgF_YER057c_UK114_family"/>
    <property type="match status" value="1"/>
</dbReference>
<feature type="signal peptide" evidence="2">
    <location>
        <begin position="1"/>
        <end position="22"/>
    </location>
</feature>
<dbReference type="Gene3D" id="3.30.1330.40">
    <property type="entry name" value="RutC-like"/>
    <property type="match status" value="1"/>
</dbReference>
<evidence type="ECO:0000313" key="6">
    <source>
        <dbReference type="Proteomes" id="UP000321621"/>
    </source>
</evidence>
<proteinExistence type="inferred from homology"/>
<feature type="chain" id="PRO_5017265836" evidence="2">
    <location>
        <begin position="23"/>
        <end position="150"/>
    </location>
</feature>
<evidence type="ECO:0000313" key="3">
    <source>
        <dbReference type="EMBL" id="RIV46859.1"/>
    </source>
</evidence>
<evidence type="ECO:0000313" key="4">
    <source>
        <dbReference type="EMBL" id="TXJ99745.1"/>
    </source>
</evidence>
<dbReference type="Proteomes" id="UP000321621">
    <property type="component" value="Unassembled WGS sequence"/>
</dbReference>
<dbReference type="PANTHER" id="PTHR11803">
    <property type="entry name" value="2-IMINOBUTANOATE/2-IMINOPROPANOATE DEAMINASE RIDA"/>
    <property type="match status" value="1"/>
</dbReference>
<keyword evidence="6" id="KW-1185">Reference proteome</keyword>
<dbReference type="RefSeq" id="WP_119645998.1">
    <property type="nucleotide sequence ID" value="NZ_QXFI01000009.1"/>
</dbReference>
<dbReference type="Proteomes" id="UP000266691">
    <property type="component" value="Unassembled WGS sequence"/>
</dbReference>
<reference evidence="3 5" key="1">
    <citation type="submission" date="2018-08" db="EMBL/GenBank/DDBJ databases">
        <title>Proposal of Muricauda 72 sp.nov. and Muricauda NH166 sp.nov., isolated from seawater.</title>
        <authorList>
            <person name="Cheng H."/>
            <person name="Wu Y.-H."/>
            <person name="Guo L.-L."/>
            <person name="Xu X.-W."/>
        </authorList>
    </citation>
    <scope>NUCLEOTIDE SEQUENCE [LARGE SCALE GENOMIC DNA]</scope>
    <source>
        <strain evidence="3 5">72</strain>
    </source>
</reference>
<evidence type="ECO:0000256" key="2">
    <source>
        <dbReference type="SAM" id="SignalP"/>
    </source>
</evidence>
<dbReference type="InterPro" id="IPR035959">
    <property type="entry name" value="RutC-like_sf"/>
</dbReference>
<dbReference type="Pfam" id="PF01042">
    <property type="entry name" value="Ribonuc_L-PSP"/>
    <property type="match status" value="1"/>
</dbReference>
<dbReference type="SUPFAM" id="SSF55298">
    <property type="entry name" value="YjgF-like"/>
    <property type="match status" value="1"/>
</dbReference>
<evidence type="ECO:0000256" key="1">
    <source>
        <dbReference type="ARBA" id="ARBA00010552"/>
    </source>
</evidence>
<organism evidence="3 5">
    <name type="scientific">Flagellimonas pelagia</name>
    <dbReference type="NCBI Taxonomy" id="2306998"/>
    <lineage>
        <taxon>Bacteria</taxon>
        <taxon>Pseudomonadati</taxon>
        <taxon>Bacteroidota</taxon>
        <taxon>Flavobacteriia</taxon>
        <taxon>Flavobacteriales</taxon>
        <taxon>Flavobacteriaceae</taxon>
        <taxon>Flagellimonas</taxon>
    </lineage>
</organism>
<dbReference type="OrthoDB" id="9803101at2"/>
<dbReference type="NCBIfam" id="TIGR00004">
    <property type="entry name" value="Rid family detoxifying hydrolase"/>
    <property type="match status" value="1"/>
</dbReference>
<keyword evidence="2" id="KW-0732">Signal</keyword>
<dbReference type="PANTHER" id="PTHR11803:SF39">
    <property type="entry name" value="2-IMINOBUTANOATE_2-IMINOPROPANOATE DEAMINASE"/>
    <property type="match status" value="1"/>
</dbReference>
<reference evidence="4 6" key="2">
    <citation type="submission" date="2019-07" db="EMBL/GenBank/DDBJ databases">
        <title>Draft genome of two Muricauda strains isolated from deep sea.</title>
        <authorList>
            <person name="Sun C."/>
        </authorList>
    </citation>
    <scope>NUCLEOTIDE SEQUENCE [LARGE SCALE GENOMIC DNA]</scope>
    <source>
        <strain evidence="4 6">72</strain>
    </source>
</reference>
<gene>
    <name evidence="3" type="ORF">D2V05_02550</name>
    <name evidence="4" type="ORF">FQ017_02540</name>
</gene>
<dbReference type="AlphaFoldDB" id="A0A3A1NL02"/>